<dbReference type="PRINTS" id="PR01537">
    <property type="entry name" value="INTRLKN1R1F"/>
</dbReference>
<dbReference type="SUPFAM" id="SSF52058">
    <property type="entry name" value="L domain-like"/>
    <property type="match status" value="2"/>
</dbReference>
<dbReference type="GO" id="GO:0005886">
    <property type="term" value="C:plasma membrane"/>
    <property type="evidence" value="ECO:0007669"/>
    <property type="project" value="TreeGrafter"/>
</dbReference>
<comment type="caution">
    <text evidence="16">The sequence shown here is derived from an EMBL/GenBank/DDBJ whole genome shotgun (WGS) entry which is preliminary data.</text>
</comment>
<keyword evidence="3" id="KW-0399">Innate immunity</keyword>
<keyword evidence="5 14" id="KW-0812">Transmembrane</keyword>
<dbReference type="InterPro" id="IPR000483">
    <property type="entry name" value="Cys-rich_flank_reg_C"/>
</dbReference>
<dbReference type="InterPro" id="IPR041015">
    <property type="entry name" value="TLR3_TMD"/>
</dbReference>
<dbReference type="Gene3D" id="3.80.10.10">
    <property type="entry name" value="Ribonuclease Inhibitor"/>
    <property type="match status" value="1"/>
</dbReference>
<proteinExistence type="inferred from homology"/>
<dbReference type="InterPro" id="IPR035897">
    <property type="entry name" value="Toll_tir_struct_dom_sf"/>
</dbReference>
<evidence type="ECO:0000256" key="3">
    <source>
        <dbReference type="ARBA" id="ARBA00022588"/>
    </source>
</evidence>
<evidence type="ECO:0000256" key="11">
    <source>
        <dbReference type="ARBA" id="ARBA00023170"/>
    </source>
</evidence>
<dbReference type="GO" id="GO:0002224">
    <property type="term" value="P:toll-like receptor signaling pathway"/>
    <property type="evidence" value="ECO:0007669"/>
    <property type="project" value="TreeGrafter"/>
</dbReference>
<evidence type="ECO:0000256" key="7">
    <source>
        <dbReference type="ARBA" id="ARBA00022737"/>
    </source>
</evidence>
<dbReference type="PRINTS" id="PR00019">
    <property type="entry name" value="LEURICHRPT"/>
</dbReference>
<accession>A0AAD7W423</accession>
<dbReference type="SUPFAM" id="SSF52200">
    <property type="entry name" value="Toll/Interleukin receptor TIR domain"/>
    <property type="match status" value="1"/>
</dbReference>
<organism evidence="16 17">
    <name type="scientific">Aldrovandia affinis</name>
    <dbReference type="NCBI Taxonomy" id="143900"/>
    <lineage>
        <taxon>Eukaryota</taxon>
        <taxon>Metazoa</taxon>
        <taxon>Chordata</taxon>
        <taxon>Craniata</taxon>
        <taxon>Vertebrata</taxon>
        <taxon>Euteleostomi</taxon>
        <taxon>Actinopterygii</taxon>
        <taxon>Neopterygii</taxon>
        <taxon>Teleostei</taxon>
        <taxon>Notacanthiformes</taxon>
        <taxon>Halosauridae</taxon>
        <taxon>Aldrovandia</taxon>
    </lineage>
</organism>
<evidence type="ECO:0000256" key="6">
    <source>
        <dbReference type="ARBA" id="ARBA00022729"/>
    </source>
</evidence>
<evidence type="ECO:0000256" key="9">
    <source>
        <dbReference type="ARBA" id="ARBA00022989"/>
    </source>
</evidence>
<keyword evidence="17" id="KW-1185">Reference proteome</keyword>
<sequence>MHCVGLYCFLNILRTTHFSLESLRSHNSEMVGAMDMAPLLLLVCLLDFPVQGSCSSVQKKVACEVKCLTADCSHLNLKAVPSDLPTNITRLDVSHNRLIALPGASLTLYPRLLSLDASFNSITRLEANLCLALPLLWALDVQHNEVHLLTEKDLLDCSNLTHLNLSSNRLKLQGETFRPLQRLTVLDVSANGLTSAQLGSSPQLLSLKTLCLSGNAIKTIKSKDLSYLSNSSLHTLKLSSLPLKTVEAGCFQPIRGLHTLVMDGSKLSIQLIAKLSQELSGTGIRSLSLRNAKLVTLTNATFTGLQNTNLTSLDLSGNGLVSMYGSPFQWFGTLETLSLVENNLKHLTRGTFAGLGNLRVMNLTRALVKTRHTSYPIIDDFSFEPLAGLETLLMDRTAFVGVTANLFSGLTSLRHLSLSWSKAGLQAVSIATFASLSRSPLCTLDLTGTDISRLDPGAFSSLGNLTTLLLGYNFITQSLTGDEFRGLASVEEINMYHNRKIVLTPTSFALVPTLRTLMLGLSLAQNQDLDPSPFKPLRNLSTLDLSNNNIANVQEGLLDGLEGLRVLRLQHNNLQRVWKNANPGGPVLFLNGLRNLETLDLDSNGMDEIPAEGLRGLSQLRELGLAGNVLDHLRDSIFNDLASLRVLRLQKNLLTSVPRAVFGSALRNLSVLHMERNPFDCTCDSILWFMEWLNATNTSVPLLDSEYVCNTPPAYFNQSISRFQPLACMDMTPFHALYVLSCSLVLIIVTTALLFRFQGWRIQFYWSVLVNRTLGFAEPDLGQARFEYDAYLIYAAGDGKWVERHLLPLEEDRGYTFCTEDRDFVPGNTRLESIVETMRSSRKIVFIVTEKLMRDPWCRRYQVHQAMHQVIEESRDSVVLVLLEDVPDHRLARALLIRKGMLKSRCVLHWPPQKERIPTFRHQLQVALGSSNTVP</sequence>
<keyword evidence="8" id="KW-0391">Immunity</keyword>
<dbReference type="InterPro" id="IPR003591">
    <property type="entry name" value="Leu-rich_rpt_typical-subtyp"/>
</dbReference>
<dbReference type="PANTHER" id="PTHR24365:SF524">
    <property type="entry name" value="TOLL-LIKE RECEPTOR 3"/>
    <property type="match status" value="1"/>
</dbReference>
<evidence type="ECO:0000256" key="5">
    <source>
        <dbReference type="ARBA" id="ARBA00022692"/>
    </source>
</evidence>
<dbReference type="Gene3D" id="3.40.50.10140">
    <property type="entry name" value="Toll/interleukin-1 receptor homology (TIR) domain"/>
    <property type="match status" value="1"/>
</dbReference>
<keyword evidence="10 14" id="KW-0472">Membrane</keyword>
<dbReference type="Pfam" id="PF13306">
    <property type="entry name" value="LRR_5"/>
    <property type="match status" value="1"/>
</dbReference>
<evidence type="ECO:0000256" key="4">
    <source>
        <dbReference type="ARBA" id="ARBA00022614"/>
    </source>
</evidence>
<comment type="subcellular location">
    <subcellularLocation>
        <location evidence="1">Membrane</location>
        <topology evidence="1">Single-pass type I membrane protein</topology>
    </subcellularLocation>
</comment>
<dbReference type="InterPro" id="IPR000157">
    <property type="entry name" value="TIR_dom"/>
</dbReference>
<keyword evidence="12" id="KW-0325">Glycoprotein</keyword>
<dbReference type="AlphaFoldDB" id="A0AAD7W423"/>
<evidence type="ECO:0000256" key="2">
    <source>
        <dbReference type="ARBA" id="ARBA00009634"/>
    </source>
</evidence>
<evidence type="ECO:0000256" key="12">
    <source>
        <dbReference type="ARBA" id="ARBA00023180"/>
    </source>
</evidence>
<evidence type="ECO:0000256" key="8">
    <source>
        <dbReference type="ARBA" id="ARBA00022859"/>
    </source>
</evidence>
<keyword evidence="11" id="KW-0675">Receptor</keyword>
<comment type="similarity">
    <text evidence="2">Belongs to the Toll-like receptor family.</text>
</comment>
<dbReference type="SMART" id="SM00369">
    <property type="entry name" value="LRR_TYP"/>
    <property type="match status" value="16"/>
</dbReference>
<protein>
    <recommendedName>
        <fullName evidence="15">TIR domain-containing protein</fullName>
    </recommendedName>
</protein>
<dbReference type="GO" id="GO:0038023">
    <property type="term" value="F:signaling receptor activity"/>
    <property type="evidence" value="ECO:0007669"/>
    <property type="project" value="TreeGrafter"/>
</dbReference>
<evidence type="ECO:0000313" key="17">
    <source>
        <dbReference type="Proteomes" id="UP001221898"/>
    </source>
</evidence>
<keyword evidence="9 14" id="KW-1133">Transmembrane helix</keyword>
<gene>
    <name evidence="16" type="ORF">AAFF_G00220520</name>
</gene>
<keyword evidence="7" id="KW-0677">Repeat</keyword>
<dbReference type="SMART" id="SM00365">
    <property type="entry name" value="LRR_SD22"/>
    <property type="match status" value="7"/>
</dbReference>
<evidence type="ECO:0000259" key="15">
    <source>
        <dbReference type="PROSITE" id="PS50104"/>
    </source>
</evidence>
<dbReference type="EMBL" id="JAINUG010000293">
    <property type="protein sequence ID" value="KAJ8383456.1"/>
    <property type="molecule type" value="Genomic_DNA"/>
</dbReference>
<dbReference type="SMART" id="SM00082">
    <property type="entry name" value="LRRCT"/>
    <property type="match status" value="1"/>
</dbReference>
<evidence type="ECO:0000256" key="14">
    <source>
        <dbReference type="SAM" id="Phobius"/>
    </source>
</evidence>
<dbReference type="PANTHER" id="PTHR24365">
    <property type="entry name" value="TOLL-LIKE RECEPTOR"/>
    <property type="match status" value="1"/>
</dbReference>
<dbReference type="InterPro" id="IPR032675">
    <property type="entry name" value="LRR_dom_sf"/>
</dbReference>
<evidence type="ECO:0000256" key="1">
    <source>
        <dbReference type="ARBA" id="ARBA00004479"/>
    </source>
</evidence>
<dbReference type="PROSITE" id="PS50104">
    <property type="entry name" value="TIR"/>
    <property type="match status" value="1"/>
</dbReference>
<dbReference type="InterPro" id="IPR026906">
    <property type="entry name" value="LRR_5"/>
</dbReference>
<dbReference type="Proteomes" id="UP001221898">
    <property type="component" value="Unassembled WGS sequence"/>
</dbReference>
<dbReference type="Pfam" id="PF17968">
    <property type="entry name" value="Tlr3_TMD"/>
    <property type="match status" value="1"/>
</dbReference>
<dbReference type="FunFam" id="3.80.10.10:FF:000137">
    <property type="entry name" value="Toll-like receptor 3"/>
    <property type="match status" value="1"/>
</dbReference>
<keyword evidence="13" id="KW-0395">Inflammatory response</keyword>
<dbReference type="InterPro" id="IPR001611">
    <property type="entry name" value="Leu-rich_rpt"/>
</dbReference>
<dbReference type="SMART" id="SM00255">
    <property type="entry name" value="TIR"/>
    <property type="match status" value="1"/>
</dbReference>
<evidence type="ECO:0000256" key="13">
    <source>
        <dbReference type="ARBA" id="ARBA00023198"/>
    </source>
</evidence>
<dbReference type="PROSITE" id="PS51450">
    <property type="entry name" value="LRR"/>
    <property type="match status" value="2"/>
</dbReference>
<evidence type="ECO:0000256" key="10">
    <source>
        <dbReference type="ARBA" id="ARBA00023136"/>
    </source>
</evidence>
<keyword evidence="4" id="KW-0433">Leucine-rich repeat</keyword>
<evidence type="ECO:0000313" key="16">
    <source>
        <dbReference type="EMBL" id="KAJ8383456.1"/>
    </source>
</evidence>
<dbReference type="GO" id="GO:0045087">
    <property type="term" value="P:innate immune response"/>
    <property type="evidence" value="ECO:0007669"/>
    <property type="project" value="UniProtKB-KW"/>
</dbReference>
<dbReference type="Pfam" id="PF13855">
    <property type="entry name" value="LRR_8"/>
    <property type="match status" value="5"/>
</dbReference>
<keyword evidence="6" id="KW-0732">Signal</keyword>
<name>A0AAD7W423_9TELE</name>
<dbReference type="Pfam" id="PF01582">
    <property type="entry name" value="TIR"/>
    <property type="match status" value="1"/>
</dbReference>
<dbReference type="GO" id="GO:0006954">
    <property type="term" value="P:inflammatory response"/>
    <property type="evidence" value="ECO:0007669"/>
    <property type="project" value="UniProtKB-KW"/>
</dbReference>
<feature type="domain" description="TIR" evidence="15">
    <location>
        <begin position="786"/>
        <end position="928"/>
    </location>
</feature>
<reference evidence="16" key="1">
    <citation type="journal article" date="2023" name="Science">
        <title>Genome structures resolve the early diversification of teleost fishes.</title>
        <authorList>
            <person name="Parey E."/>
            <person name="Louis A."/>
            <person name="Montfort J."/>
            <person name="Bouchez O."/>
            <person name="Roques C."/>
            <person name="Iampietro C."/>
            <person name="Lluch J."/>
            <person name="Castinel A."/>
            <person name="Donnadieu C."/>
            <person name="Desvignes T."/>
            <person name="Floi Bucao C."/>
            <person name="Jouanno E."/>
            <person name="Wen M."/>
            <person name="Mejri S."/>
            <person name="Dirks R."/>
            <person name="Jansen H."/>
            <person name="Henkel C."/>
            <person name="Chen W.J."/>
            <person name="Zahm M."/>
            <person name="Cabau C."/>
            <person name="Klopp C."/>
            <person name="Thompson A.W."/>
            <person name="Robinson-Rechavi M."/>
            <person name="Braasch I."/>
            <person name="Lecointre G."/>
            <person name="Bobe J."/>
            <person name="Postlethwait J.H."/>
            <person name="Berthelot C."/>
            <person name="Roest Crollius H."/>
            <person name="Guiguen Y."/>
        </authorList>
    </citation>
    <scope>NUCLEOTIDE SEQUENCE</scope>
    <source>
        <strain evidence="16">NC1722</strain>
    </source>
</reference>
<feature type="transmembrane region" description="Helical" evidence="14">
    <location>
        <begin position="736"/>
        <end position="755"/>
    </location>
</feature>